<sequence length="109" mass="11970">MPLYLRSETSDADMPFGLCCRSYLFRLPISFSFLCCSVLLGTGEAIIASILSICTGERDVCMHVCYVLCVCVRVCARTRVCPRTCARACVCFAHACVELTICLAAHMVD</sequence>
<comment type="caution">
    <text evidence="1">The sequence shown here is derived from an EMBL/GenBank/DDBJ whole genome shotgun (WGS) entry which is preliminary data.</text>
</comment>
<name>A0AAX6DTH2_IRIPA</name>
<reference evidence="1" key="1">
    <citation type="journal article" date="2023" name="GigaByte">
        <title>Genome assembly of the bearded iris, Iris pallida Lam.</title>
        <authorList>
            <person name="Bruccoleri R.E."/>
            <person name="Oakeley E.J."/>
            <person name="Faust A.M.E."/>
            <person name="Altorfer M."/>
            <person name="Dessus-Babus S."/>
            <person name="Burckhardt D."/>
            <person name="Oertli M."/>
            <person name="Naumann U."/>
            <person name="Petersen F."/>
            <person name="Wong J."/>
        </authorList>
    </citation>
    <scope>NUCLEOTIDE SEQUENCE</scope>
    <source>
        <strain evidence="1">GSM-AAB239-AS_SAM_17_03QT</strain>
    </source>
</reference>
<gene>
    <name evidence="1" type="ORF">M6B38_227210</name>
</gene>
<proteinExistence type="predicted"/>
<protein>
    <submittedName>
        <fullName evidence="1">Uncharacterized protein</fullName>
    </submittedName>
</protein>
<keyword evidence="2" id="KW-1185">Reference proteome</keyword>
<evidence type="ECO:0000313" key="2">
    <source>
        <dbReference type="Proteomes" id="UP001140949"/>
    </source>
</evidence>
<evidence type="ECO:0000313" key="1">
    <source>
        <dbReference type="EMBL" id="KAJ6795127.1"/>
    </source>
</evidence>
<dbReference type="AlphaFoldDB" id="A0AAX6DTH2"/>
<dbReference type="Proteomes" id="UP001140949">
    <property type="component" value="Unassembled WGS sequence"/>
</dbReference>
<accession>A0AAX6DTH2</accession>
<reference evidence="1" key="2">
    <citation type="submission" date="2023-04" db="EMBL/GenBank/DDBJ databases">
        <authorList>
            <person name="Bruccoleri R.E."/>
            <person name="Oakeley E.J."/>
            <person name="Faust A.-M."/>
            <person name="Dessus-Babus S."/>
            <person name="Altorfer M."/>
            <person name="Burckhardt D."/>
            <person name="Oertli M."/>
            <person name="Naumann U."/>
            <person name="Petersen F."/>
            <person name="Wong J."/>
        </authorList>
    </citation>
    <scope>NUCLEOTIDE SEQUENCE</scope>
    <source>
        <strain evidence="1">GSM-AAB239-AS_SAM_17_03QT</strain>
        <tissue evidence="1">Leaf</tissue>
    </source>
</reference>
<organism evidence="1 2">
    <name type="scientific">Iris pallida</name>
    <name type="common">Sweet iris</name>
    <dbReference type="NCBI Taxonomy" id="29817"/>
    <lineage>
        <taxon>Eukaryota</taxon>
        <taxon>Viridiplantae</taxon>
        <taxon>Streptophyta</taxon>
        <taxon>Embryophyta</taxon>
        <taxon>Tracheophyta</taxon>
        <taxon>Spermatophyta</taxon>
        <taxon>Magnoliopsida</taxon>
        <taxon>Liliopsida</taxon>
        <taxon>Asparagales</taxon>
        <taxon>Iridaceae</taxon>
        <taxon>Iridoideae</taxon>
        <taxon>Irideae</taxon>
        <taxon>Iris</taxon>
    </lineage>
</organism>
<dbReference type="EMBL" id="JANAVB010042018">
    <property type="protein sequence ID" value="KAJ6795127.1"/>
    <property type="molecule type" value="Genomic_DNA"/>
</dbReference>